<proteinExistence type="predicted"/>
<dbReference type="RefSeq" id="WP_078814869.1">
    <property type="nucleotide sequence ID" value="NZ_FUYE01000014.1"/>
</dbReference>
<dbReference type="Gene3D" id="3.30.2020.10">
    <property type="entry name" value="NE0471-like N-terminal domain"/>
    <property type="match status" value="1"/>
</dbReference>
<dbReference type="OrthoDB" id="164094at2"/>
<dbReference type="STRING" id="48467.SAMN02745166_03697"/>
<sequence length="96" mass="10550">MPASLTTLSACDITRARVTGDHQIAVRFRDGVVAELNLSDWLLAQTGPMVMPLHSPAFFADMDIDDGVLTWPNGYDLDPVTVRHWAEHGACEKADQ</sequence>
<evidence type="ECO:0000313" key="2">
    <source>
        <dbReference type="Proteomes" id="UP000190774"/>
    </source>
</evidence>
<dbReference type="InterPro" id="IPR018841">
    <property type="entry name" value="DUF2442"/>
</dbReference>
<keyword evidence="2" id="KW-1185">Reference proteome</keyword>
<dbReference type="InterPro" id="IPR036782">
    <property type="entry name" value="NE0471-like_N"/>
</dbReference>
<dbReference type="EMBL" id="FUYE01000014">
    <property type="protein sequence ID" value="SKB02851.1"/>
    <property type="molecule type" value="Genomic_DNA"/>
</dbReference>
<dbReference type="SUPFAM" id="SSF143880">
    <property type="entry name" value="NE0471 N-terminal domain-like"/>
    <property type="match status" value="1"/>
</dbReference>
<protein>
    <recommendedName>
        <fullName evidence="3">DUF2442 domain-containing protein</fullName>
    </recommendedName>
</protein>
<evidence type="ECO:0000313" key="1">
    <source>
        <dbReference type="EMBL" id="SKB02851.1"/>
    </source>
</evidence>
<gene>
    <name evidence="1" type="ORF">SAMN02745166_03697</name>
</gene>
<dbReference type="AlphaFoldDB" id="A0A1T4YNN6"/>
<reference evidence="2" key="1">
    <citation type="submission" date="2017-02" db="EMBL/GenBank/DDBJ databases">
        <authorList>
            <person name="Varghese N."/>
            <person name="Submissions S."/>
        </authorList>
    </citation>
    <scope>NUCLEOTIDE SEQUENCE [LARGE SCALE GENOMIC DNA]</scope>
    <source>
        <strain evidence="2">ATCC 700200</strain>
    </source>
</reference>
<dbReference type="Proteomes" id="UP000190774">
    <property type="component" value="Unassembled WGS sequence"/>
</dbReference>
<evidence type="ECO:0008006" key="3">
    <source>
        <dbReference type="Google" id="ProtNLM"/>
    </source>
</evidence>
<organism evidence="1 2">
    <name type="scientific">Prosthecobacter debontii</name>
    <dbReference type="NCBI Taxonomy" id="48467"/>
    <lineage>
        <taxon>Bacteria</taxon>
        <taxon>Pseudomonadati</taxon>
        <taxon>Verrucomicrobiota</taxon>
        <taxon>Verrucomicrobiia</taxon>
        <taxon>Verrucomicrobiales</taxon>
        <taxon>Verrucomicrobiaceae</taxon>
        <taxon>Prosthecobacter</taxon>
    </lineage>
</organism>
<name>A0A1T4YNN6_9BACT</name>
<accession>A0A1T4YNN6</accession>
<dbReference type="Pfam" id="PF10387">
    <property type="entry name" value="DUF2442"/>
    <property type="match status" value="1"/>
</dbReference>